<organism evidence="2 3">
    <name type="scientific">Corynebacterium breve</name>
    <dbReference type="NCBI Taxonomy" id="3049799"/>
    <lineage>
        <taxon>Bacteria</taxon>
        <taxon>Bacillati</taxon>
        <taxon>Actinomycetota</taxon>
        <taxon>Actinomycetes</taxon>
        <taxon>Mycobacteriales</taxon>
        <taxon>Corynebacteriaceae</taxon>
        <taxon>Corynebacterium</taxon>
    </lineage>
</organism>
<keyword evidence="3" id="KW-1185">Reference proteome</keyword>
<dbReference type="InterPro" id="IPR004919">
    <property type="entry name" value="GmrSD_N"/>
</dbReference>
<dbReference type="RefSeq" id="WP_284826385.1">
    <property type="nucleotide sequence ID" value="NZ_CP126969.1"/>
</dbReference>
<dbReference type="EMBL" id="CP126969">
    <property type="protein sequence ID" value="WIM68683.1"/>
    <property type="molecule type" value="Genomic_DNA"/>
</dbReference>
<evidence type="ECO:0000313" key="3">
    <source>
        <dbReference type="Proteomes" id="UP001225598"/>
    </source>
</evidence>
<gene>
    <name evidence="2" type="ORF">QP027_04645</name>
</gene>
<proteinExistence type="predicted"/>
<name>A0ABY8VGQ1_9CORY</name>
<reference evidence="2 3" key="1">
    <citation type="submission" date="2023-05" db="EMBL/GenBank/DDBJ databases">
        <title>Corynebacterium suedekumii sp. nov. and Corynebacterium breve sp. nov. isolated from raw cow's milk.</title>
        <authorList>
            <person name="Baer M.K."/>
            <person name="Mehl L."/>
            <person name="Hellmuth R."/>
            <person name="Marke G."/>
            <person name="Lipski A."/>
        </authorList>
    </citation>
    <scope>NUCLEOTIDE SEQUENCE [LARGE SCALE GENOMIC DNA]</scope>
    <source>
        <strain evidence="2 3">R4</strain>
    </source>
</reference>
<dbReference type="PANTHER" id="PTHR37292">
    <property type="entry name" value="VNG6097C"/>
    <property type="match status" value="1"/>
</dbReference>
<evidence type="ECO:0000313" key="2">
    <source>
        <dbReference type="EMBL" id="WIM68683.1"/>
    </source>
</evidence>
<accession>A0ABY8VGQ1</accession>
<sequence length="601" mass="67890">MGFTTPSYSLNDLFERIDRSELQLPDFQHEYTWDIDRIRSMLTTVLRGYPVGSLLALDTRNTPSRFKPRPVKGAPNRGVQPGLLLLDGQQRLTALYHSLRGDGVVDTVGFRGNSIRRRFFVDVVHAVENDPMPDEAVFAVDMDGNVRSHFGPSIPGGIKTRDDLINNHIVPVSSLLGEAGNDLLFDMATQSDDPQIRDAVKQFHNRIVRAMTAYDIPMVRLDRDTAQRGIGQIFAQANSVGQPMDVFELLTAVFANEDHSFRLADHWAEVEAYLRRHPALDGVERIQFLRSVALLVTSRRGSAMGHRGDILNLSLQEYLEAAEELLPAYDTTAEFLYKRRIVSTDQVPYSFQLVPLTVIFAILKDSPEVLESVQGRDRLNQWFWSGVFGELYGSAAPTIRAGRDVDQVTAWVRGATDEVPKTVADAEFKESRLITADQDSGVYRGLYALLMARGARDWRTGLPFNSETIAELQPHFAQIFPRPFCAATGVRPELAESVVNRTPMGRRTEIMIDGGAPNRYIRRMQSKSIMEDDEFDAVVATHEVNPDTLFNGDIERFFRERRERFLGMIEYAMNKPVVRDGEDMSQIFVDKPERTGDEEEN</sequence>
<evidence type="ECO:0000259" key="1">
    <source>
        <dbReference type="Pfam" id="PF03235"/>
    </source>
</evidence>
<dbReference type="Pfam" id="PF03235">
    <property type="entry name" value="GmrSD_N"/>
    <property type="match status" value="1"/>
</dbReference>
<feature type="domain" description="GmrSD restriction endonucleases N-terminal" evidence="1">
    <location>
        <begin position="10"/>
        <end position="254"/>
    </location>
</feature>
<dbReference type="PANTHER" id="PTHR37292:SF2">
    <property type="entry name" value="DUF262 DOMAIN-CONTAINING PROTEIN"/>
    <property type="match status" value="1"/>
</dbReference>
<protein>
    <submittedName>
        <fullName evidence="2">DUF262 domain-containing protein</fullName>
    </submittedName>
</protein>
<dbReference type="Proteomes" id="UP001225598">
    <property type="component" value="Chromosome"/>
</dbReference>